<dbReference type="PANTHER" id="PTHR32444">
    <property type="entry name" value="BULB-TYPE LECTIN DOMAIN-CONTAINING PROTEIN"/>
    <property type="match status" value="1"/>
</dbReference>
<comment type="caution">
    <text evidence="2">The sequence shown here is derived from an EMBL/GenBank/DDBJ whole genome shotgun (WGS) entry which is preliminary data.</text>
</comment>
<evidence type="ECO:0000313" key="2">
    <source>
        <dbReference type="EMBL" id="KAK9145280.1"/>
    </source>
</evidence>
<dbReference type="PANTHER" id="PTHR32444:SF246">
    <property type="entry name" value="S-LOCUS-SPECIFIC GLYCOPROTEIN S13-LIKE"/>
    <property type="match status" value="1"/>
</dbReference>
<feature type="domain" description="Bulb-type lectin" evidence="1">
    <location>
        <begin position="24"/>
        <end position="59"/>
    </location>
</feature>
<reference evidence="2 3" key="1">
    <citation type="submission" date="2024-01" db="EMBL/GenBank/DDBJ databases">
        <title>Genome assemblies of Stephania.</title>
        <authorList>
            <person name="Yang L."/>
        </authorList>
    </citation>
    <scope>NUCLEOTIDE SEQUENCE [LARGE SCALE GENOMIC DNA]</scope>
    <source>
        <strain evidence="2">QJT</strain>
        <tissue evidence="2">Leaf</tissue>
    </source>
</reference>
<name>A0AAP0K4L9_9MAGN</name>
<dbReference type="AlphaFoldDB" id="A0AAP0K4L9"/>
<sequence>MLKLITQSCFMYRCKIHTLLSIGVVLWQSFDHPTDTLLPVMKVGLNKKTGHNGLLTSWKDEDDPRGGDFSFGVDPQRQREVFIWRDSHPYIRYDIMIESWTNNDILSFSVDRSDEGIYVSFSVFDKSIATRWTLSRTGALELLFWTAINMK</sequence>
<organism evidence="2 3">
    <name type="scientific">Stephania japonica</name>
    <dbReference type="NCBI Taxonomy" id="461633"/>
    <lineage>
        <taxon>Eukaryota</taxon>
        <taxon>Viridiplantae</taxon>
        <taxon>Streptophyta</taxon>
        <taxon>Embryophyta</taxon>
        <taxon>Tracheophyta</taxon>
        <taxon>Spermatophyta</taxon>
        <taxon>Magnoliopsida</taxon>
        <taxon>Ranunculales</taxon>
        <taxon>Menispermaceae</taxon>
        <taxon>Menispermoideae</taxon>
        <taxon>Cissampelideae</taxon>
        <taxon>Stephania</taxon>
    </lineage>
</organism>
<evidence type="ECO:0000313" key="3">
    <source>
        <dbReference type="Proteomes" id="UP001417504"/>
    </source>
</evidence>
<dbReference type="SUPFAM" id="SSF51110">
    <property type="entry name" value="alpha-D-mannose-specific plant lectins"/>
    <property type="match status" value="2"/>
</dbReference>
<protein>
    <recommendedName>
        <fullName evidence="1">Bulb-type lectin domain-containing protein</fullName>
    </recommendedName>
</protein>
<dbReference type="EMBL" id="JBBNAE010000002">
    <property type="protein sequence ID" value="KAK9145280.1"/>
    <property type="molecule type" value="Genomic_DNA"/>
</dbReference>
<dbReference type="Proteomes" id="UP001417504">
    <property type="component" value="Unassembled WGS sequence"/>
</dbReference>
<evidence type="ECO:0000259" key="1">
    <source>
        <dbReference type="Pfam" id="PF01453"/>
    </source>
</evidence>
<keyword evidence="3" id="KW-1185">Reference proteome</keyword>
<gene>
    <name evidence="2" type="ORF">Sjap_005183</name>
</gene>
<proteinExistence type="predicted"/>
<dbReference type="InterPro" id="IPR036426">
    <property type="entry name" value="Bulb-type_lectin_dom_sf"/>
</dbReference>
<dbReference type="Pfam" id="PF01453">
    <property type="entry name" value="B_lectin"/>
    <property type="match status" value="1"/>
</dbReference>
<accession>A0AAP0K4L9</accession>
<dbReference type="InterPro" id="IPR001480">
    <property type="entry name" value="Bulb-type_lectin_dom"/>
</dbReference>